<dbReference type="GO" id="GO:0015074">
    <property type="term" value="P:DNA integration"/>
    <property type="evidence" value="ECO:0007669"/>
    <property type="project" value="InterPro"/>
</dbReference>
<dbReference type="GO" id="GO:0003676">
    <property type="term" value="F:nucleic acid binding"/>
    <property type="evidence" value="ECO:0007669"/>
    <property type="project" value="InterPro"/>
</dbReference>
<feature type="domain" description="Integrase catalytic" evidence="1">
    <location>
        <begin position="1"/>
        <end position="94"/>
    </location>
</feature>
<gene>
    <name evidence="2" type="ORF">Pla8534_04690</name>
</gene>
<dbReference type="AlphaFoldDB" id="A0A518DLN1"/>
<name>A0A518DLN1_9BACT</name>
<protein>
    <recommendedName>
        <fullName evidence="1">Integrase catalytic domain-containing protein</fullName>
    </recommendedName>
</protein>
<dbReference type="Proteomes" id="UP000317648">
    <property type="component" value="Chromosome"/>
</dbReference>
<dbReference type="RefSeq" id="WP_145048924.1">
    <property type="nucleotide sequence ID" value="NZ_CP036433.1"/>
</dbReference>
<dbReference type="KEGG" id="lcre:Pla8534_04690"/>
<dbReference type="InterPro" id="IPR012337">
    <property type="entry name" value="RNaseH-like_sf"/>
</dbReference>
<dbReference type="Gene3D" id="3.30.420.10">
    <property type="entry name" value="Ribonuclease H-like superfamily/Ribonuclease H"/>
    <property type="match status" value="1"/>
</dbReference>
<dbReference type="OrthoDB" id="291172at2"/>
<dbReference type="Pfam" id="PF13683">
    <property type="entry name" value="rve_3"/>
    <property type="match status" value="1"/>
</dbReference>
<evidence type="ECO:0000313" key="2">
    <source>
        <dbReference type="EMBL" id="QDU92721.1"/>
    </source>
</evidence>
<dbReference type="InterPro" id="IPR036397">
    <property type="entry name" value="RNaseH_sf"/>
</dbReference>
<organism evidence="2 3">
    <name type="scientific">Lignipirellula cremea</name>
    <dbReference type="NCBI Taxonomy" id="2528010"/>
    <lineage>
        <taxon>Bacteria</taxon>
        <taxon>Pseudomonadati</taxon>
        <taxon>Planctomycetota</taxon>
        <taxon>Planctomycetia</taxon>
        <taxon>Pirellulales</taxon>
        <taxon>Pirellulaceae</taxon>
        <taxon>Lignipirellula</taxon>
    </lineage>
</organism>
<dbReference type="PROSITE" id="PS50994">
    <property type="entry name" value="INTEGRASE"/>
    <property type="match status" value="1"/>
</dbReference>
<dbReference type="EMBL" id="CP036433">
    <property type="protein sequence ID" value="QDU92721.1"/>
    <property type="molecule type" value="Genomic_DNA"/>
</dbReference>
<sequence length="115" mass="13441">MDRDTKFCRAFRHILKREDARPLLLPPRRPNLNAFIEPFMRSLKSEALSRMIFFGESSLRRAVSSFLEHYHGERNHQGLENKRIQPADEVGQLAGKIECQERLGGLLKYYQRNAA</sequence>
<accession>A0A518DLN1</accession>
<evidence type="ECO:0000313" key="3">
    <source>
        <dbReference type="Proteomes" id="UP000317648"/>
    </source>
</evidence>
<evidence type="ECO:0000259" key="1">
    <source>
        <dbReference type="PROSITE" id="PS50994"/>
    </source>
</evidence>
<keyword evidence="3" id="KW-1185">Reference proteome</keyword>
<proteinExistence type="predicted"/>
<dbReference type="InterPro" id="IPR001584">
    <property type="entry name" value="Integrase_cat-core"/>
</dbReference>
<dbReference type="SUPFAM" id="SSF53098">
    <property type="entry name" value="Ribonuclease H-like"/>
    <property type="match status" value="1"/>
</dbReference>
<reference evidence="2 3" key="1">
    <citation type="submission" date="2019-02" db="EMBL/GenBank/DDBJ databases">
        <title>Deep-cultivation of Planctomycetes and their phenomic and genomic characterization uncovers novel biology.</title>
        <authorList>
            <person name="Wiegand S."/>
            <person name="Jogler M."/>
            <person name="Boedeker C."/>
            <person name="Pinto D."/>
            <person name="Vollmers J."/>
            <person name="Rivas-Marin E."/>
            <person name="Kohn T."/>
            <person name="Peeters S.H."/>
            <person name="Heuer A."/>
            <person name="Rast P."/>
            <person name="Oberbeckmann S."/>
            <person name="Bunk B."/>
            <person name="Jeske O."/>
            <person name="Meyerdierks A."/>
            <person name="Storesund J.E."/>
            <person name="Kallscheuer N."/>
            <person name="Luecker S."/>
            <person name="Lage O.M."/>
            <person name="Pohl T."/>
            <person name="Merkel B.J."/>
            <person name="Hornburger P."/>
            <person name="Mueller R.-W."/>
            <person name="Bruemmer F."/>
            <person name="Labrenz M."/>
            <person name="Spormann A.M."/>
            <person name="Op den Camp H."/>
            <person name="Overmann J."/>
            <person name="Amann R."/>
            <person name="Jetten M.S.M."/>
            <person name="Mascher T."/>
            <person name="Medema M.H."/>
            <person name="Devos D.P."/>
            <person name="Kaster A.-K."/>
            <person name="Ovreas L."/>
            <person name="Rohde M."/>
            <person name="Galperin M.Y."/>
            <person name="Jogler C."/>
        </authorList>
    </citation>
    <scope>NUCLEOTIDE SEQUENCE [LARGE SCALE GENOMIC DNA]</scope>
    <source>
        <strain evidence="2 3">Pla85_3_4</strain>
    </source>
</reference>